<dbReference type="Proteomes" id="UP000054018">
    <property type="component" value="Unassembled WGS sequence"/>
</dbReference>
<reference evidence="1 2" key="1">
    <citation type="submission" date="2014-04" db="EMBL/GenBank/DDBJ databases">
        <authorList>
            <consortium name="DOE Joint Genome Institute"/>
            <person name="Kuo A."/>
            <person name="Kohler A."/>
            <person name="Costa M.D."/>
            <person name="Nagy L.G."/>
            <person name="Floudas D."/>
            <person name="Copeland A."/>
            <person name="Barry K.W."/>
            <person name="Cichocki N."/>
            <person name="Veneault-Fourrey C."/>
            <person name="LaButti K."/>
            <person name="Lindquist E.A."/>
            <person name="Lipzen A."/>
            <person name="Lundell T."/>
            <person name="Morin E."/>
            <person name="Murat C."/>
            <person name="Sun H."/>
            <person name="Tunlid A."/>
            <person name="Henrissat B."/>
            <person name="Grigoriev I.V."/>
            <person name="Hibbett D.S."/>
            <person name="Martin F."/>
            <person name="Nordberg H.P."/>
            <person name="Cantor M.N."/>
            <person name="Hua S.X."/>
        </authorList>
    </citation>
    <scope>NUCLEOTIDE SEQUENCE [LARGE SCALE GENOMIC DNA]</scope>
    <source>
        <strain evidence="1 2">441</strain>
    </source>
</reference>
<proteinExistence type="predicted"/>
<dbReference type="Pfam" id="PF07065">
    <property type="entry name" value="D123"/>
    <property type="match status" value="1"/>
</dbReference>
<evidence type="ECO:0000313" key="1">
    <source>
        <dbReference type="EMBL" id="KIK16471.1"/>
    </source>
</evidence>
<gene>
    <name evidence="1" type="ORF">PISMIDRAFT_266476</name>
</gene>
<dbReference type="OrthoDB" id="360540at2759"/>
<dbReference type="InterPro" id="IPR009772">
    <property type="entry name" value="CDC123"/>
</dbReference>
<organism evidence="1 2">
    <name type="scientific">Pisolithus microcarpus 441</name>
    <dbReference type="NCBI Taxonomy" id="765257"/>
    <lineage>
        <taxon>Eukaryota</taxon>
        <taxon>Fungi</taxon>
        <taxon>Dikarya</taxon>
        <taxon>Basidiomycota</taxon>
        <taxon>Agaricomycotina</taxon>
        <taxon>Agaricomycetes</taxon>
        <taxon>Agaricomycetidae</taxon>
        <taxon>Boletales</taxon>
        <taxon>Sclerodermatineae</taxon>
        <taxon>Pisolithaceae</taxon>
        <taxon>Pisolithus</taxon>
    </lineage>
</organism>
<dbReference type="EMBL" id="KN833856">
    <property type="protein sequence ID" value="KIK16471.1"/>
    <property type="molecule type" value="Genomic_DNA"/>
</dbReference>
<evidence type="ECO:0000313" key="2">
    <source>
        <dbReference type="Proteomes" id="UP000054018"/>
    </source>
</evidence>
<keyword evidence="2" id="KW-1185">Reference proteome</keyword>
<protein>
    <submittedName>
        <fullName evidence="1">Uncharacterized protein</fullName>
    </submittedName>
</protein>
<dbReference type="AlphaFoldDB" id="A0A0C9YIJ0"/>
<accession>A0A0C9YIJ0</accession>
<dbReference type="HOGENOM" id="CLU_1826024_0_0_1"/>
<name>A0A0C9YIJ0_9AGAM</name>
<dbReference type="STRING" id="765257.A0A0C9YIJ0"/>
<sequence>MKSSDFITYDFSIESVFDGCTTDDPPIYEPEFVLRKWHPVDHNREVRCFVRNDILLEDNQDNGLQSLRGSRPTQVELSTRLYRDLSTISNEQTNSIRYQIESRVDSCNGRVLYCYTMPGMRTVFASSRVLLQVNWQGKLDL</sequence>
<reference evidence="2" key="2">
    <citation type="submission" date="2015-01" db="EMBL/GenBank/DDBJ databases">
        <title>Evolutionary Origins and Diversification of the Mycorrhizal Mutualists.</title>
        <authorList>
            <consortium name="DOE Joint Genome Institute"/>
            <consortium name="Mycorrhizal Genomics Consortium"/>
            <person name="Kohler A."/>
            <person name="Kuo A."/>
            <person name="Nagy L.G."/>
            <person name="Floudas D."/>
            <person name="Copeland A."/>
            <person name="Barry K.W."/>
            <person name="Cichocki N."/>
            <person name="Veneault-Fourrey C."/>
            <person name="LaButti K."/>
            <person name="Lindquist E.A."/>
            <person name="Lipzen A."/>
            <person name="Lundell T."/>
            <person name="Morin E."/>
            <person name="Murat C."/>
            <person name="Riley R."/>
            <person name="Ohm R."/>
            <person name="Sun H."/>
            <person name="Tunlid A."/>
            <person name="Henrissat B."/>
            <person name="Grigoriev I.V."/>
            <person name="Hibbett D.S."/>
            <person name="Martin F."/>
        </authorList>
    </citation>
    <scope>NUCLEOTIDE SEQUENCE [LARGE SCALE GENOMIC DNA]</scope>
    <source>
        <strain evidence="2">441</strain>
    </source>
</reference>